<name>A0A4R7CZM7_9SPHI</name>
<keyword evidence="1 2" id="KW-0238">DNA-binding</keyword>
<dbReference type="PANTHER" id="PTHR43479:SF11">
    <property type="entry name" value="ACREF_ENVCD OPERON REPRESSOR-RELATED"/>
    <property type="match status" value="1"/>
</dbReference>
<dbReference type="InterPro" id="IPR023772">
    <property type="entry name" value="DNA-bd_HTH_TetR-type_CS"/>
</dbReference>
<evidence type="ECO:0000313" key="4">
    <source>
        <dbReference type="EMBL" id="TDS13850.1"/>
    </source>
</evidence>
<protein>
    <submittedName>
        <fullName evidence="4">TetR family transcriptional regulator</fullName>
    </submittedName>
</protein>
<dbReference type="EMBL" id="SNZV01000004">
    <property type="protein sequence ID" value="TDS13850.1"/>
    <property type="molecule type" value="Genomic_DNA"/>
</dbReference>
<evidence type="ECO:0000256" key="2">
    <source>
        <dbReference type="PROSITE-ProRule" id="PRU00335"/>
    </source>
</evidence>
<dbReference type="PROSITE" id="PS01081">
    <property type="entry name" value="HTH_TETR_1"/>
    <property type="match status" value="1"/>
</dbReference>
<dbReference type="SUPFAM" id="SSF46689">
    <property type="entry name" value="Homeodomain-like"/>
    <property type="match status" value="1"/>
</dbReference>
<proteinExistence type="predicted"/>
<evidence type="ECO:0000256" key="1">
    <source>
        <dbReference type="ARBA" id="ARBA00023125"/>
    </source>
</evidence>
<dbReference type="InterPro" id="IPR009057">
    <property type="entry name" value="Homeodomain-like_sf"/>
</dbReference>
<feature type="domain" description="HTH tetR-type" evidence="3">
    <location>
        <begin position="20"/>
        <end position="80"/>
    </location>
</feature>
<comment type="caution">
    <text evidence="4">The sequence shown here is derived from an EMBL/GenBank/DDBJ whole genome shotgun (WGS) entry which is preliminary data.</text>
</comment>
<reference evidence="4 5" key="1">
    <citation type="submission" date="2019-03" db="EMBL/GenBank/DDBJ databases">
        <title>Genomic Encyclopedia of Type Strains, Phase III (KMG-III): the genomes of soil and plant-associated and newly described type strains.</title>
        <authorList>
            <person name="Whitman W."/>
        </authorList>
    </citation>
    <scope>NUCLEOTIDE SEQUENCE [LARGE SCALE GENOMIC DNA]</scope>
    <source>
        <strain evidence="4 5">CGMCC 1.12801</strain>
    </source>
</reference>
<dbReference type="AlphaFoldDB" id="A0A4R7CZM7"/>
<dbReference type="PANTHER" id="PTHR43479">
    <property type="entry name" value="ACREF/ENVCD OPERON REPRESSOR-RELATED"/>
    <property type="match status" value="1"/>
</dbReference>
<sequence length="207" mass="24026">MCSGKAIIYFAYKTTCMESDKVILSIKKSARELFRRYGYNKTSVNELAKHSKIAKATFYKHFSSKELILHEVLMDYIRENVQDILDKNVREKDLSTFLANTILRVSRVTYTVCNEFVGWEFIRESANAQEYLKTLSDDLEFLLLSSFIQNETIGQTVPEERLTFLIKSSKNIVFSFAFTAVTEADVRKNFISFQKEILPYLVQATLM</sequence>
<dbReference type="PRINTS" id="PR00455">
    <property type="entry name" value="HTHTETR"/>
</dbReference>
<gene>
    <name evidence="4" type="ORF">B0I21_104176</name>
</gene>
<dbReference type="Pfam" id="PF00440">
    <property type="entry name" value="TetR_N"/>
    <property type="match status" value="1"/>
</dbReference>
<evidence type="ECO:0000313" key="5">
    <source>
        <dbReference type="Proteomes" id="UP000294752"/>
    </source>
</evidence>
<dbReference type="InterPro" id="IPR001647">
    <property type="entry name" value="HTH_TetR"/>
</dbReference>
<dbReference type="GO" id="GO:0003677">
    <property type="term" value="F:DNA binding"/>
    <property type="evidence" value="ECO:0007669"/>
    <property type="project" value="UniProtKB-UniRule"/>
</dbReference>
<accession>A0A4R7CZM7</accession>
<evidence type="ECO:0000259" key="3">
    <source>
        <dbReference type="PROSITE" id="PS50977"/>
    </source>
</evidence>
<keyword evidence="5" id="KW-1185">Reference proteome</keyword>
<dbReference type="InterPro" id="IPR050624">
    <property type="entry name" value="HTH-type_Tx_Regulator"/>
</dbReference>
<dbReference type="Proteomes" id="UP000294752">
    <property type="component" value="Unassembled WGS sequence"/>
</dbReference>
<organism evidence="4 5">
    <name type="scientific">Sphingobacterium paludis</name>
    <dbReference type="NCBI Taxonomy" id="1476465"/>
    <lineage>
        <taxon>Bacteria</taxon>
        <taxon>Pseudomonadati</taxon>
        <taxon>Bacteroidota</taxon>
        <taxon>Sphingobacteriia</taxon>
        <taxon>Sphingobacteriales</taxon>
        <taxon>Sphingobacteriaceae</taxon>
        <taxon>Sphingobacterium</taxon>
    </lineage>
</organism>
<feature type="DNA-binding region" description="H-T-H motif" evidence="2">
    <location>
        <begin position="43"/>
        <end position="62"/>
    </location>
</feature>
<dbReference type="Gene3D" id="1.10.357.10">
    <property type="entry name" value="Tetracycline Repressor, domain 2"/>
    <property type="match status" value="1"/>
</dbReference>
<dbReference type="PROSITE" id="PS50977">
    <property type="entry name" value="HTH_TETR_2"/>
    <property type="match status" value="1"/>
</dbReference>